<accession>A0ABX5EBT0</accession>
<evidence type="ECO:0000256" key="7">
    <source>
        <dbReference type="SAM" id="MobiDB-lite"/>
    </source>
</evidence>
<evidence type="ECO:0000256" key="5">
    <source>
        <dbReference type="ARBA" id="ARBA00022944"/>
    </source>
</evidence>
<evidence type="ECO:0000313" key="8">
    <source>
        <dbReference type="EMBL" id="PRZ04933.1"/>
    </source>
</evidence>
<dbReference type="Gene3D" id="3.40.50.11820">
    <property type="match status" value="1"/>
</dbReference>
<protein>
    <submittedName>
        <fullName evidence="8">CDP-glycerol glycerophosphotransferase (TagB/SpsB family)</fullName>
    </submittedName>
</protein>
<dbReference type="PANTHER" id="PTHR37316:SF3">
    <property type="entry name" value="TEICHOIC ACID GLYCEROL-PHOSPHATE TRANSFERASE"/>
    <property type="match status" value="1"/>
</dbReference>
<organism evidence="8 9">
    <name type="scientific">Isoptericola halotolerans</name>
    <dbReference type="NCBI Taxonomy" id="300560"/>
    <lineage>
        <taxon>Bacteria</taxon>
        <taxon>Bacillati</taxon>
        <taxon>Actinomycetota</taxon>
        <taxon>Actinomycetes</taxon>
        <taxon>Micrococcales</taxon>
        <taxon>Promicromonosporaceae</taxon>
        <taxon>Isoptericola</taxon>
    </lineage>
</organism>
<dbReference type="PANTHER" id="PTHR37316">
    <property type="entry name" value="TEICHOIC ACID GLYCEROL-PHOSPHATE PRIMASE"/>
    <property type="match status" value="1"/>
</dbReference>
<keyword evidence="4" id="KW-0808">Transferase</keyword>
<comment type="caution">
    <text evidence="8">The sequence shown here is derived from an EMBL/GenBank/DDBJ whole genome shotgun (WGS) entry which is preliminary data.</text>
</comment>
<dbReference type="SUPFAM" id="SSF53756">
    <property type="entry name" value="UDP-Glycosyltransferase/glycogen phosphorylase"/>
    <property type="match status" value="1"/>
</dbReference>
<dbReference type="InterPro" id="IPR043149">
    <property type="entry name" value="TagF_N"/>
</dbReference>
<keyword evidence="3" id="KW-1003">Cell membrane</keyword>
<comment type="subcellular location">
    <subcellularLocation>
        <location evidence="1">Cell membrane</location>
        <topology evidence="1">Peripheral membrane protein</topology>
    </subcellularLocation>
</comment>
<evidence type="ECO:0000256" key="2">
    <source>
        <dbReference type="ARBA" id="ARBA00010488"/>
    </source>
</evidence>
<name>A0ABX5EBT0_9MICO</name>
<dbReference type="InterPro" id="IPR007554">
    <property type="entry name" value="Glycerophosphate_synth"/>
</dbReference>
<evidence type="ECO:0000256" key="6">
    <source>
        <dbReference type="ARBA" id="ARBA00023136"/>
    </source>
</evidence>
<dbReference type="EMBL" id="PVTX01000009">
    <property type="protein sequence ID" value="PRZ04933.1"/>
    <property type="molecule type" value="Genomic_DNA"/>
</dbReference>
<keyword evidence="5" id="KW-0777">Teichoic acid biosynthesis</keyword>
<dbReference type="Proteomes" id="UP000239895">
    <property type="component" value="Unassembled WGS sequence"/>
</dbReference>
<keyword evidence="9" id="KW-1185">Reference proteome</keyword>
<dbReference type="Pfam" id="PF04464">
    <property type="entry name" value="Glyphos_transf"/>
    <property type="match status" value="1"/>
</dbReference>
<proteinExistence type="inferred from homology"/>
<evidence type="ECO:0000313" key="9">
    <source>
        <dbReference type="Proteomes" id="UP000239895"/>
    </source>
</evidence>
<dbReference type="InterPro" id="IPR007739">
    <property type="entry name" value="RgpF"/>
</dbReference>
<comment type="similarity">
    <text evidence="2">Belongs to the CDP-glycerol glycerophosphotransferase family.</text>
</comment>
<dbReference type="InterPro" id="IPR043148">
    <property type="entry name" value="TagF_C"/>
</dbReference>
<reference evidence="8 9" key="1">
    <citation type="submission" date="2018-03" db="EMBL/GenBank/DDBJ databases">
        <title>Comparative analysis of microorganisms from saline springs in Andes Mountain Range, Colombia.</title>
        <authorList>
            <person name="Rubin E."/>
        </authorList>
    </citation>
    <scope>NUCLEOTIDE SEQUENCE [LARGE SCALE GENOMIC DNA]</scope>
    <source>
        <strain evidence="8 9">CG 23</strain>
    </source>
</reference>
<dbReference type="Gene3D" id="3.40.50.12580">
    <property type="match status" value="1"/>
</dbReference>
<evidence type="ECO:0000256" key="1">
    <source>
        <dbReference type="ARBA" id="ARBA00004202"/>
    </source>
</evidence>
<gene>
    <name evidence="8" type="ORF">BCL65_109173</name>
</gene>
<evidence type="ECO:0000256" key="4">
    <source>
        <dbReference type="ARBA" id="ARBA00022679"/>
    </source>
</evidence>
<dbReference type="Pfam" id="PF05045">
    <property type="entry name" value="RgpF"/>
    <property type="match status" value="1"/>
</dbReference>
<feature type="region of interest" description="Disordered" evidence="7">
    <location>
        <begin position="1"/>
        <end position="22"/>
    </location>
</feature>
<keyword evidence="6" id="KW-0472">Membrane</keyword>
<evidence type="ECO:0000256" key="3">
    <source>
        <dbReference type="ARBA" id="ARBA00022475"/>
    </source>
</evidence>
<sequence length="983" mass="111821">MRRILGQLARKPAPGSDPPPPTLVGFDGDPTDAWVTIVAPRDEGAAHLLLVGRSTGLEVRMSLTDDPRGWRAHVTDGDLTVFEGETIDLYLVLTAGAGSRRRRVAGGMDLEPLASVGQPRRWYTTIEGNVSVRRRRAAEVIAESGTFDVDHYLGQLAGSAVDELPEGTDPIEHYVAKGAAHGLDPSPMFDTRFYQRMNPSVRRNPLAHFCEYGWQDLRNPSPLFDTWWYWSKHLDPGDDSVNPLVHYLEVGRQQGLSTRPEPSPSRRLGIGHRFGEGHAVRRVCLFAGYDPQGVVDDYVVAYVRELARHADVYYLADGEMPESELAKLADHTRGAWAERHGEYDFGSYSRLVERLGWSAIEEYDELLLVNDSGYLLRPLDDVFGQMDSRACDWWGLQATKGIFRTRDVPVNRFHEPIPMESVRGPLLDRFEQDYTYDFLVGSYFLAYRTPVIRDPEFRRYLASVAHQEKKHTIVQKYEIGLTRWLVHHGHPFDTFVSKLYPLHPVYTPWYFRLLDEGFPLLKRVFLTGNHYEVPRLADWADRVRRKVPGADVATIERNLARVADPESLRRNLSIGSEAGVEDVPVPDELLSPEEFAAADRLSPKHADWWAFPVCGFSHVFSGNERAVFEEVKDDPSIRKIVLTRDKEVVVDGVNVEVVPLESPEGQHRVMRAGTIFIKHSRYRNVVHPVSSELHNLIQLWHGIPFKRIGYASADYLGRLDRVDADQQQYRAVIASSKVDALAMTAAFYPLTFHQVWNTGLPRNDFILRDEERLPADLRDELAKLRDLVGDRRLVLLMPTFRNADDGGAYRFSPEELARLEEWQKTHRCVLGLREHMADAGGMYGSQLSGLETIDLSADEFPDVEVLYRESSALITDYSSAFVDYMLTGKPMVSFAYDDESYQLERGGFYDLDLVFPGPICRTFDELDDALDGIVDRRVDESYEFRRRLFFDHLDDRSSARVVERVRDLTEARGVGKPLGERVA</sequence>
<dbReference type="InterPro" id="IPR051612">
    <property type="entry name" value="Teichoic_Acid_Biosynth"/>
</dbReference>